<keyword evidence="2" id="KW-1185">Reference proteome</keyword>
<reference evidence="1 2" key="1">
    <citation type="journal article" date="2018" name="Nat. Ecol. Evol.">
        <title>Pezizomycetes genomes reveal the molecular basis of ectomycorrhizal truffle lifestyle.</title>
        <authorList>
            <person name="Murat C."/>
            <person name="Payen T."/>
            <person name="Noel B."/>
            <person name="Kuo A."/>
            <person name="Morin E."/>
            <person name="Chen J."/>
            <person name="Kohler A."/>
            <person name="Krizsan K."/>
            <person name="Balestrini R."/>
            <person name="Da Silva C."/>
            <person name="Montanini B."/>
            <person name="Hainaut M."/>
            <person name="Levati E."/>
            <person name="Barry K.W."/>
            <person name="Belfiori B."/>
            <person name="Cichocki N."/>
            <person name="Clum A."/>
            <person name="Dockter R.B."/>
            <person name="Fauchery L."/>
            <person name="Guy J."/>
            <person name="Iotti M."/>
            <person name="Le Tacon F."/>
            <person name="Lindquist E.A."/>
            <person name="Lipzen A."/>
            <person name="Malagnac F."/>
            <person name="Mello A."/>
            <person name="Molinier V."/>
            <person name="Miyauchi S."/>
            <person name="Poulain J."/>
            <person name="Riccioni C."/>
            <person name="Rubini A."/>
            <person name="Sitrit Y."/>
            <person name="Splivallo R."/>
            <person name="Traeger S."/>
            <person name="Wang M."/>
            <person name="Zifcakova L."/>
            <person name="Wipf D."/>
            <person name="Zambonelli A."/>
            <person name="Paolocci F."/>
            <person name="Nowrousian M."/>
            <person name="Ottonello S."/>
            <person name="Baldrian P."/>
            <person name="Spatafora J.W."/>
            <person name="Henrissat B."/>
            <person name="Nagy L.G."/>
            <person name="Aury J.M."/>
            <person name="Wincker P."/>
            <person name="Grigoriev I.V."/>
            <person name="Bonfante P."/>
            <person name="Martin F.M."/>
        </authorList>
    </citation>
    <scope>NUCLEOTIDE SEQUENCE [LARGE SCALE GENOMIC DNA]</scope>
    <source>
        <strain evidence="1 2">120613-1</strain>
    </source>
</reference>
<name>A0A3N4JZP0_9PEZI</name>
<organism evidence="1 2">
    <name type="scientific">Choiromyces venosus 120613-1</name>
    <dbReference type="NCBI Taxonomy" id="1336337"/>
    <lineage>
        <taxon>Eukaryota</taxon>
        <taxon>Fungi</taxon>
        <taxon>Dikarya</taxon>
        <taxon>Ascomycota</taxon>
        <taxon>Pezizomycotina</taxon>
        <taxon>Pezizomycetes</taxon>
        <taxon>Pezizales</taxon>
        <taxon>Tuberaceae</taxon>
        <taxon>Choiromyces</taxon>
    </lineage>
</organism>
<proteinExistence type="predicted"/>
<evidence type="ECO:0000313" key="1">
    <source>
        <dbReference type="EMBL" id="RPB02718.1"/>
    </source>
</evidence>
<sequence>MSTPVSSGLTNTHHPGHYAWVVSINRRHDDLERCWVLCITLLCGLCGDYVMFCVPGERDNVPIIVLCDYRLLFHFPNNKLPVSPSARKECTIGGAGKVRHIPRMSASKGLMSFRFRLVENSGIYSLSAPHRPSIAPRPVTRPSSSCRSLSYQGPPIWMAGNLRAGLRLRIHSLDNHSPSSPAPVPQY</sequence>
<dbReference type="EMBL" id="ML120366">
    <property type="protein sequence ID" value="RPB02718.1"/>
    <property type="molecule type" value="Genomic_DNA"/>
</dbReference>
<dbReference type="Proteomes" id="UP000276215">
    <property type="component" value="Unassembled WGS sequence"/>
</dbReference>
<dbReference type="AlphaFoldDB" id="A0A3N4JZP0"/>
<evidence type="ECO:0000313" key="2">
    <source>
        <dbReference type="Proteomes" id="UP000276215"/>
    </source>
</evidence>
<accession>A0A3N4JZP0</accession>
<gene>
    <name evidence="1" type="ORF">L873DRAFT_363354</name>
</gene>
<protein>
    <submittedName>
        <fullName evidence="1">Uncharacterized protein</fullName>
    </submittedName>
</protein>